<accession>A0A949TYM7</accession>
<evidence type="ECO:0000313" key="2">
    <source>
        <dbReference type="Proteomes" id="UP000694308"/>
    </source>
</evidence>
<dbReference type="Pfam" id="PF14116">
    <property type="entry name" value="YyzF"/>
    <property type="match status" value="1"/>
</dbReference>
<dbReference type="InterPro" id="IPR025626">
    <property type="entry name" value="YyzF"/>
</dbReference>
<organism evidence="1 2">
    <name type="scientific">Clostridium thailandense</name>
    <dbReference type="NCBI Taxonomy" id="2794346"/>
    <lineage>
        <taxon>Bacteria</taxon>
        <taxon>Bacillati</taxon>
        <taxon>Bacillota</taxon>
        <taxon>Clostridia</taxon>
        <taxon>Eubacteriales</taxon>
        <taxon>Clostridiaceae</taxon>
        <taxon>Clostridium</taxon>
    </lineage>
</organism>
<sequence>MPKGTKYCCEEHVDMAFDDFLLETETFPYMEKSSNQQCSYCMKPAKYVLATEDSSRDVNIKNH</sequence>
<reference evidence="1" key="1">
    <citation type="submission" date="2020-12" db="EMBL/GenBank/DDBJ databases">
        <title>Clostridium thailandense sp. nov., a novel acetogenic bacterium isolated from peat land soil in Thailand.</title>
        <authorList>
            <person name="Chaikitkaew S."/>
            <person name="Birkeland N.K."/>
        </authorList>
    </citation>
    <scope>NUCLEOTIDE SEQUENCE</scope>
    <source>
        <strain evidence="1">PL3</strain>
    </source>
</reference>
<comment type="caution">
    <text evidence="1">The sequence shown here is derived from an EMBL/GenBank/DDBJ whole genome shotgun (WGS) entry which is preliminary data.</text>
</comment>
<dbReference type="Proteomes" id="UP000694308">
    <property type="component" value="Unassembled WGS sequence"/>
</dbReference>
<protein>
    <submittedName>
        <fullName evidence="1">CxxH/CxxC protein</fullName>
    </submittedName>
</protein>
<dbReference type="RefSeq" id="WP_218320314.1">
    <property type="nucleotide sequence ID" value="NZ_JAEEGC010000041.1"/>
</dbReference>
<name>A0A949TYM7_9CLOT</name>
<proteinExistence type="predicted"/>
<dbReference type="EMBL" id="JAEEGC010000041">
    <property type="protein sequence ID" value="MBV7273283.1"/>
    <property type="molecule type" value="Genomic_DNA"/>
</dbReference>
<keyword evidence="2" id="KW-1185">Reference proteome</keyword>
<dbReference type="NCBIfam" id="TIGR04129">
    <property type="entry name" value="CxxH_BA5709"/>
    <property type="match status" value="1"/>
</dbReference>
<dbReference type="AlphaFoldDB" id="A0A949TYM7"/>
<evidence type="ECO:0000313" key="1">
    <source>
        <dbReference type="EMBL" id="MBV7273283.1"/>
    </source>
</evidence>
<gene>
    <name evidence="1" type="ORF">I6U48_10225</name>
</gene>